<sequence>MSPPERDITARDVADALWLASHVWRMSRDAAEAGAVPAAPLSRHPAAEVLLPPPGTGQETSLSPSTATGQETSFSPPPDLPRGRRSQEDTPLRYFANAPAEPGRAPVTENLPQTRAISRALRPLATLVPSDREVEFDEEATAVRVAETGVWLPAFRPTMVHPFEVVLVIDTASLDIWQREIADFRAVLETQGAFHTVRLVFADFNVENAIDLVLRSGGPDGPTRSPAELLDPTGHRLVLVMTDGVGRAWHTGAAERVLGYWGRSVHVSVVDLLPQDLWSWTGLTTTRVQLRMPAAGAPNSRIRYLLTDPSDERPPDTAVPVPVLELRPDWLEHWTRLVTAAGPAVHLTTFFADPGAKESSFEVDPLPHLSPAERVTRFRTFASPPAFSLAGLLAAAPVPLRLPVMTVVRKTVLPDTKLSHLAEVLLSGLIEREESLPGTYEFRDGLRQELLATCSRADTARVLRTVADFLGPNAEAARGLREALDDPHADISEPTPESLPYLRLQQIIFRAMSGPYVKRSNAIRAVLSELNEHHSKGMTQVTETIQPVSHTNDDEPPPSVSPISAAGPGGTLTLHDRQPSSTFLSRQEDVPRAWSAPPRNFNFTGRTEMLAALHSRLTSSDNNLTAVVPEALYGLGGIGKSQVAIEYAYLHADDYDVVWWIPSEDPTHIRSVYIALAEKLGIPNTGAVNAVIEAVRESLRRGHPYRRWLLVFDNAENPEDVRPFFPTGGSGHILVTSRNTHWSSVAQTVQVDLFSRVESRQLLQRRNQGLGDDDAEQIADVLGDLPLAIEQAASWLRETGMNADEYLALFAQKRAELLEAGLPLDYHVPVAAAWNVSLDRLSEENPAALQLLQVCSFFAPEPISRSLFIELQGIPVPNELGEALRDPLLLGKAMRQINRYSLAQIDQSKSTILLHRLVQGALFDRMTPQERAQMRHAAHVLLATDDPRGPGSEKNWPKYIELLPHVRASKMHECEDPWVRRTALHSAVFLAAWGDDQAGLDYSQELFDYWAQRFGEDKPDTLNAAKQVGICLRALGRYADALRVDERAYAVAQEHLGDESENTLILANMVAQDVRAQGEFAKAFQLSDGAYRTAKVVYGAEDGLTLAAAENLGIALRLIGRFADARDIDQSTWEIRARLLGDEHRFTLATLNSLCLDIRECGEYVQARDMLETAVAKHRRLFGDDHPDTLRAIKNLAVTRRKAGDHNGALHLSEEVLLRYTKRYGEAYPGSLAASMNLAVDLRQTGALAESRDLGVRVVRAYVDTLGEGHPYVLAAKTNLAVALRLLGDVEEASALNEDAFVTMQDALGYDHPFTLVCATNRASDFAASEEFDKSYALNQRVLERSNRALGEDHPSTLACRTNIVLDLRGLGRTADAESMQIDVIKRFQRVLGKNHPATIAAASGTRADCDLEALPTG</sequence>
<dbReference type="PANTHER" id="PTHR46082:SF6">
    <property type="entry name" value="AAA+ ATPASE DOMAIN-CONTAINING PROTEIN-RELATED"/>
    <property type="match status" value="1"/>
</dbReference>
<dbReference type="Pfam" id="PF13374">
    <property type="entry name" value="TPR_10"/>
    <property type="match status" value="2"/>
</dbReference>
<dbReference type="OrthoDB" id="580767at2"/>
<dbReference type="Gene3D" id="3.40.50.300">
    <property type="entry name" value="P-loop containing nucleotide triphosphate hydrolases"/>
    <property type="match status" value="1"/>
</dbReference>
<dbReference type="SUPFAM" id="SSF52540">
    <property type="entry name" value="P-loop containing nucleoside triphosphate hydrolases"/>
    <property type="match status" value="1"/>
</dbReference>
<dbReference type="Pfam" id="PF25000">
    <property type="entry name" value="DUF7779"/>
    <property type="match status" value="1"/>
</dbReference>
<dbReference type="Gene3D" id="1.25.40.10">
    <property type="entry name" value="Tetratricopeptide repeat domain"/>
    <property type="match status" value="3"/>
</dbReference>
<feature type="compositionally biased region" description="Polar residues" evidence="1">
    <location>
        <begin position="57"/>
        <end position="74"/>
    </location>
</feature>
<dbReference type="EMBL" id="CP016793">
    <property type="protein sequence ID" value="ANZ34750.1"/>
    <property type="molecule type" value="Genomic_DNA"/>
</dbReference>
<accession>A0A1B2HAK3</accession>
<dbReference type="InterPro" id="IPR011990">
    <property type="entry name" value="TPR-like_helical_dom_sf"/>
</dbReference>
<organism evidence="3 4">
    <name type="scientific">Lentzea guizhouensis</name>
    <dbReference type="NCBI Taxonomy" id="1586287"/>
    <lineage>
        <taxon>Bacteria</taxon>
        <taxon>Bacillati</taxon>
        <taxon>Actinomycetota</taxon>
        <taxon>Actinomycetes</taxon>
        <taxon>Pseudonocardiales</taxon>
        <taxon>Pseudonocardiaceae</taxon>
        <taxon>Lentzea</taxon>
    </lineage>
</organism>
<feature type="region of interest" description="Disordered" evidence="1">
    <location>
        <begin position="44"/>
        <end position="87"/>
    </location>
</feature>
<name>A0A1B2HAK3_9PSEU</name>
<keyword evidence="4" id="KW-1185">Reference proteome</keyword>
<reference evidence="3 4" key="1">
    <citation type="submission" date="2016-07" db="EMBL/GenBank/DDBJ databases">
        <title>Complete genome sequence of the Lentzea guizhouensis DHS C013.</title>
        <authorList>
            <person name="Cao C."/>
        </authorList>
    </citation>
    <scope>NUCLEOTIDE SEQUENCE [LARGE SCALE GENOMIC DNA]</scope>
    <source>
        <strain evidence="3 4">DHS C013</strain>
    </source>
</reference>
<dbReference type="STRING" id="1586287.BBK82_00305"/>
<dbReference type="InterPro" id="IPR053137">
    <property type="entry name" value="NLR-like"/>
</dbReference>
<dbReference type="InterPro" id="IPR027417">
    <property type="entry name" value="P-loop_NTPase"/>
</dbReference>
<proteinExistence type="predicted"/>
<gene>
    <name evidence="3" type="ORF">BBK82_00305</name>
</gene>
<dbReference type="SUPFAM" id="SSF48452">
    <property type="entry name" value="TPR-like"/>
    <property type="match status" value="4"/>
</dbReference>
<dbReference type="KEGG" id="led:BBK82_00305"/>
<evidence type="ECO:0000256" key="1">
    <source>
        <dbReference type="SAM" id="MobiDB-lite"/>
    </source>
</evidence>
<dbReference type="InterPro" id="IPR056681">
    <property type="entry name" value="DUF7779"/>
</dbReference>
<dbReference type="NCBIfam" id="NF041121">
    <property type="entry name" value="SAV_2336_NTERM"/>
    <property type="match status" value="1"/>
</dbReference>
<dbReference type="Proteomes" id="UP000093053">
    <property type="component" value="Chromosome"/>
</dbReference>
<feature type="region of interest" description="Disordered" evidence="1">
    <location>
        <begin position="548"/>
        <end position="567"/>
    </location>
</feature>
<evidence type="ECO:0000313" key="3">
    <source>
        <dbReference type="EMBL" id="ANZ34750.1"/>
    </source>
</evidence>
<feature type="domain" description="DUF7779" evidence="2">
    <location>
        <begin position="842"/>
        <end position="930"/>
    </location>
</feature>
<dbReference type="RefSeq" id="WP_065913170.1">
    <property type="nucleotide sequence ID" value="NZ_CP016793.1"/>
</dbReference>
<dbReference type="InterPro" id="IPR047738">
    <property type="entry name" value="SAV_2336-like_N"/>
</dbReference>
<dbReference type="NCBIfam" id="NF040586">
    <property type="entry name" value="FxSxx_TPR"/>
    <property type="match status" value="1"/>
</dbReference>
<dbReference type="PANTHER" id="PTHR46082">
    <property type="entry name" value="ATP/GTP-BINDING PROTEIN-RELATED"/>
    <property type="match status" value="1"/>
</dbReference>
<evidence type="ECO:0000259" key="2">
    <source>
        <dbReference type="Pfam" id="PF25000"/>
    </source>
</evidence>
<evidence type="ECO:0000313" key="4">
    <source>
        <dbReference type="Proteomes" id="UP000093053"/>
    </source>
</evidence>
<protein>
    <recommendedName>
        <fullName evidence="2">DUF7779 domain-containing protein</fullName>
    </recommendedName>
</protein>
<dbReference type="Pfam" id="PF13424">
    <property type="entry name" value="TPR_12"/>
    <property type="match status" value="4"/>
</dbReference>